<dbReference type="InParanoid" id="A0A2K2CG49"/>
<reference evidence="2 3" key="1">
    <citation type="journal article" date="2010" name="Nature">
        <title>Genome sequencing and analysis of the model grass Brachypodium distachyon.</title>
        <authorList>
            <consortium name="International Brachypodium Initiative"/>
        </authorList>
    </citation>
    <scope>NUCLEOTIDE SEQUENCE [LARGE SCALE GENOMIC DNA]</scope>
    <source>
        <strain evidence="2 3">Bd21</strain>
    </source>
</reference>
<gene>
    <name evidence="2" type="ORF">BRADI_5g08887v3</name>
</gene>
<dbReference type="Gramene" id="PNT60999">
    <property type="protein sequence ID" value="PNT60999"/>
    <property type="gene ID" value="BRADI_5g08887v3"/>
</dbReference>
<evidence type="ECO:0000313" key="2">
    <source>
        <dbReference type="EMBL" id="PNT60999.1"/>
    </source>
</evidence>
<dbReference type="Proteomes" id="UP000008810">
    <property type="component" value="Chromosome 5"/>
</dbReference>
<proteinExistence type="predicted"/>
<dbReference type="EMBL" id="CM000884">
    <property type="protein sequence ID" value="PNT60999.1"/>
    <property type="molecule type" value="Genomic_DNA"/>
</dbReference>
<evidence type="ECO:0000313" key="3">
    <source>
        <dbReference type="EnsemblPlants" id="PNT60999"/>
    </source>
</evidence>
<reference evidence="3" key="3">
    <citation type="submission" date="2018-08" db="UniProtKB">
        <authorList>
            <consortium name="EnsemblPlants"/>
        </authorList>
    </citation>
    <scope>IDENTIFICATION</scope>
    <source>
        <strain evidence="3">cv. Bd21</strain>
    </source>
</reference>
<feature type="region of interest" description="Disordered" evidence="1">
    <location>
        <begin position="1"/>
        <end position="36"/>
    </location>
</feature>
<accession>A0A2K2CG49</accession>
<sequence length="118" mass="13228">MADGNLLRRHWRKPKTTTPSREGTVLESEPHRKDPLARLKQRLSFDGKDKCHGPSVNLADHKVVVDSASNGNQAVDFELFNLSPLGTAEVPSINEIIDVEQIEDDSRDMHVMNSAQNR</sequence>
<keyword evidence="4" id="KW-1185">Reference proteome</keyword>
<evidence type="ECO:0000313" key="4">
    <source>
        <dbReference type="Proteomes" id="UP000008810"/>
    </source>
</evidence>
<dbReference type="EnsemblPlants" id="PNT60999">
    <property type="protein sequence ID" value="PNT60999"/>
    <property type="gene ID" value="BRADI_5g08887v3"/>
</dbReference>
<protein>
    <submittedName>
        <fullName evidence="2 3">Uncharacterized protein</fullName>
    </submittedName>
</protein>
<dbReference type="AlphaFoldDB" id="A0A2K2CG49"/>
<name>A0A2K2CG49_BRADI</name>
<reference evidence="2" key="2">
    <citation type="submission" date="2017-06" db="EMBL/GenBank/DDBJ databases">
        <title>WGS assembly of Brachypodium distachyon.</title>
        <authorList>
            <consortium name="The International Brachypodium Initiative"/>
            <person name="Lucas S."/>
            <person name="Harmon-Smith M."/>
            <person name="Lail K."/>
            <person name="Tice H."/>
            <person name="Grimwood J."/>
            <person name="Bruce D."/>
            <person name="Barry K."/>
            <person name="Shu S."/>
            <person name="Lindquist E."/>
            <person name="Wang M."/>
            <person name="Pitluck S."/>
            <person name="Vogel J.P."/>
            <person name="Garvin D.F."/>
            <person name="Mockler T.C."/>
            <person name="Schmutz J."/>
            <person name="Rokhsar D."/>
            <person name="Bevan M.W."/>
        </authorList>
    </citation>
    <scope>NUCLEOTIDE SEQUENCE</scope>
    <source>
        <strain evidence="2">Bd21</strain>
    </source>
</reference>
<organism evidence="2">
    <name type="scientific">Brachypodium distachyon</name>
    <name type="common">Purple false brome</name>
    <name type="synonym">Trachynia distachya</name>
    <dbReference type="NCBI Taxonomy" id="15368"/>
    <lineage>
        <taxon>Eukaryota</taxon>
        <taxon>Viridiplantae</taxon>
        <taxon>Streptophyta</taxon>
        <taxon>Embryophyta</taxon>
        <taxon>Tracheophyta</taxon>
        <taxon>Spermatophyta</taxon>
        <taxon>Magnoliopsida</taxon>
        <taxon>Liliopsida</taxon>
        <taxon>Poales</taxon>
        <taxon>Poaceae</taxon>
        <taxon>BOP clade</taxon>
        <taxon>Pooideae</taxon>
        <taxon>Stipodae</taxon>
        <taxon>Brachypodieae</taxon>
        <taxon>Brachypodium</taxon>
    </lineage>
</organism>
<evidence type="ECO:0000256" key="1">
    <source>
        <dbReference type="SAM" id="MobiDB-lite"/>
    </source>
</evidence>